<dbReference type="RefSeq" id="WP_264808920.1">
    <property type="nucleotide sequence ID" value="NZ_CP110226.1"/>
</dbReference>
<protein>
    <recommendedName>
        <fullName evidence="4">DUF3341 domain-containing protein</fullName>
    </recommendedName>
</protein>
<proteinExistence type="predicted"/>
<dbReference type="EMBL" id="CP110226">
    <property type="protein sequence ID" value="UZD22440.1"/>
    <property type="molecule type" value="Genomic_DNA"/>
</dbReference>
<organism evidence="2 3">
    <name type="scientific">Algoriphagus halophytocola</name>
    <dbReference type="NCBI Taxonomy" id="2991499"/>
    <lineage>
        <taxon>Bacteria</taxon>
        <taxon>Pseudomonadati</taxon>
        <taxon>Bacteroidota</taxon>
        <taxon>Cytophagia</taxon>
        <taxon>Cytophagales</taxon>
        <taxon>Cyclobacteriaceae</taxon>
        <taxon>Algoriphagus</taxon>
    </lineage>
</organism>
<keyword evidence="1" id="KW-0472">Membrane</keyword>
<evidence type="ECO:0000313" key="2">
    <source>
        <dbReference type="EMBL" id="UZD22440.1"/>
    </source>
</evidence>
<gene>
    <name evidence="2" type="ORF">OM944_17505</name>
</gene>
<evidence type="ECO:0000313" key="3">
    <source>
        <dbReference type="Proteomes" id="UP001163156"/>
    </source>
</evidence>
<dbReference type="Proteomes" id="UP001163156">
    <property type="component" value="Chromosome"/>
</dbReference>
<keyword evidence="3" id="KW-1185">Reference proteome</keyword>
<keyword evidence="1" id="KW-1133">Transmembrane helix</keyword>
<reference evidence="2" key="1">
    <citation type="submission" date="2022-10" db="EMBL/GenBank/DDBJ databases">
        <title>Algoriphagus sp. a novel bacteria isolate from halophytes salicornia europaea.</title>
        <authorList>
            <person name="Peng Y."/>
            <person name="Jiang L."/>
            <person name="Lee J."/>
        </authorList>
    </citation>
    <scope>NUCLEOTIDE SEQUENCE</scope>
    <source>
        <strain evidence="2">TR-M5</strain>
    </source>
</reference>
<keyword evidence="1" id="KW-0812">Transmembrane</keyword>
<sequence>MKDQDAYFKKLLVDAGVEDTGKDFHKGILAKLSGSTTTRVYTPVISTSIWKLVAALVIGLFFTVLIFLPSGTETSTYFTEIDFPFITDLKISWPKANISMPTLTLPTLMIQAMVAFAVLVNVAVFISLRKLKYV</sequence>
<accession>A0ABY6MF53</accession>
<name>A0ABY6MF53_9BACT</name>
<feature type="transmembrane region" description="Helical" evidence="1">
    <location>
        <begin position="49"/>
        <end position="68"/>
    </location>
</feature>
<evidence type="ECO:0000256" key="1">
    <source>
        <dbReference type="SAM" id="Phobius"/>
    </source>
</evidence>
<evidence type="ECO:0008006" key="4">
    <source>
        <dbReference type="Google" id="ProtNLM"/>
    </source>
</evidence>
<feature type="transmembrane region" description="Helical" evidence="1">
    <location>
        <begin position="108"/>
        <end position="128"/>
    </location>
</feature>